<keyword evidence="8" id="KW-1185">Reference proteome</keyword>
<evidence type="ECO:0008006" key="9">
    <source>
        <dbReference type="Google" id="ProtNLM"/>
    </source>
</evidence>
<organism evidence="7 8">
    <name type="scientific">Heterodermia speciosa</name>
    <dbReference type="NCBI Taxonomy" id="116794"/>
    <lineage>
        <taxon>Eukaryota</taxon>
        <taxon>Fungi</taxon>
        <taxon>Dikarya</taxon>
        <taxon>Ascomycota</taxon>
        <taxon>Pezizomycotina</taxon>
        <taxon>Lecanoromycetes</taxon>
        <taxon>OSLEUM clade</taxon>
        <taxon>Lecanoromycetidae</taxon>
        <taxon>Caliciales</taxon>
        <taxon>Physciaceae</taxon>
        <taxon>Heterodermia</taxon>
    </lineage>
</organism>
<keyword evidence="3" id="KW-0227">DNA damage</keyword>
<name>A0A8H3FRS6_9LECA</name>
<keyword evidence="6" id="KW-0539">Nucleus</keyword>
<accession>A0A8H3FRS6</accession>
<sequence length="275" mass="29828">MRDIVLRHLAPGNSSAQLLSPSQDDGILNNICHYFTPTLPHLLALLAHPSPSFPSPNTSLIVIDAVSSLFNQAFPRVVDIAGGKEKSSKLNDASQWAASRRWAVMGDFIAKLGKLAATRQIAILLTLQTSTRVYAELETCLYPAVAGTTWDNGVNARIVLFRDWLYRSAASSSQGGYVSGARYAAVVKAGGVSYEGLGRAVPFRITKNGLENINVDEVDIQLHESTTFLGPTLKRKRNGVGYSQSDDGEVGSDEEFGWTEESNIITGDEEILMPE</sequence>
<evidence type="ECO:0000313" key="8">
    <source>
        <dbReference type="Proteomes" id="UP000664521"/>
    </source>
</evidence>
<dbReference type="InterPro" id="IPR027417">
    <property type="entry name" value="P-loop_NTPase"/>
</dbReference>
<comment type="subcellular location">
    <subcellularLocation>
        <location evidence="1">Nucleus</location>
    </subcellularLocation>
</comment>
<proteinExistence type="predicted"/>
<keyword evidence="4" id="KW-0067">ATP-binding</keyword>
<protein>
    <recommendedName>
        <fullName evidence="9">DNA recombination and repair protein Rad51-like C-terminal domain-containing protein</fullName>
    </recommendedName>
</protein>
<keyword evidence="2" id="KW-0547">Nucleotide-binding</keyword>
<gene>
    <name evidence="7" type="ORF">HETSPECPRED_007406</name>
</gene>
<dbReference type="GO" id="GO:0000400">
    <property type="term" value="F:four-way junction DNA binding"/>
    <property type="evidence" value="ECO:0007669"/>
    <property type="project" value="TreeGrafter"/>
</dbReference>
<dbReference type="PANTHER" id="PTHR46239">
    <property type="entry name" value="DNA REPAIR PROTEIN RAD51 HOMOLOG 3 RAD51C"/>
    <property type="match status" value="1"/>
</dbReference>
<evidence type="ECO:0000256" key="2">
    <source>
        <dbReference type="ARBA" id="ARBA00022741"/>
    </source>
</evidence>
<evidence type="ECO:0000256" key="3">
    <source>
        <dbReference type="ARBA" id="ARBA00022763"/>
    </source>
</evidence>
<dbReference type="EMBL" id="CAJPDS010000052">
    <property type="protein sequence ID" value="CAF9929581.1"/>
    <property type="molecule type" value="Genomic_DNA"/>
</dbReference>
<evidence type="ECO:0000256" key="4">
    <source>
        <dbReference type="ARBA" id="ARBA00022840"/>
    </source>
</evidence>
<dbReference type="InterPro" id="IPR052093">
    <property type="entry name" value="HR_Repair_Mediator"/>
</dbReference>
<reference evidence="7" key="1">
    <citation type="submission" date="2021-03" db="EMBL/GenBank/DDBJ databases">
        <authorList>
            <person name="Tagirdzhanova G."/>
        </authorList>
    </citation>
    <scope>NUCLEOTIDE SEQUENCE</scope>
</reference>
<dbReference type="SUPFAM" id="SSF52540">
    <property type="entry name" value="P-loop containing nucleoside triphosphate hydrolases"/>
    <property type="match status" value="1"/>
</dbReference>
<evidence type="ECO:0000313" key="7">
    <source>
        <dbReference type="EMBL" id="CAF9929581.1"/>
    </source>
</evidence>
<dbReference type="AlphaFoldDB" id="A0A8H3FRS6"/>
<dbReference type="OrthoDB" id="5957327at2759"/>
<dbReference type="GO" id="GO:0033063">
    <property type="term" value="C:Rad51B-Rad51C-Rad51D-XRCC2 complex"/>
    <property type="evidence" value="ECO:0007669"/>
    <property type="project" value="TreeGrafter"/>
</dbReference>
<dbReference type="GO" id="GO:0033065">
    <property type="term" value="C:Rad51C-XRCC3 complex"/>
    <property type="evidence" value="ECO:0007669"/>
    <property type="project" value="TreeGrafter"/>
</dbReference>
<comment type="caution">
    <text evidence="7">The sequence shown here is derived from an EMBL/GenBank/DDBJ whole genome shotgun (WGS) entry which is preliminary data.</text>
</comment>
<evidence type="ECO:0000256" key="6">
    <source>
        <dbReference type="ARBA" id="ARBA00023242"/>
    </source>
</evidence>
<keyword evidence="5" id="KW-0234">DNA repair</keyword>
<evidence type="ECO:0000256" key="5">
    <source>
        <dbReference type="ARBA" id="ARBA00023204"/>
    </source>
</evidence>
<dbReference type="GO" id="GO:0000707">
    <property type="term" value="P:meiotic DNA recombinase assembly"/>
    <property type="evidence" value="ECO:0007669"/>
    <property type="project" value="TreeGrafter"/>
</dbReference>
<dbReference type="GO" id="GO:0007131">
    <property type="term" value="P:reciprocal meiotic recombination"/>
    <property type="evidence" value="ECO:0007669"/>
    <property type="project" value="TreeGrafter"/>
</dbReference>
<dbReference type="GO" id="GO:0005524">
    <property type="term" value="F:ATP binding"/>
    <property type="evidence" value="ECO:0007669"/>
    <property type="project" value="UniProtKB-KW"/>
</dbReference>
<dbReference type="GO" id="GO:0008821">
    <property type="term" value="F:crossover junction DNA endonuclease activity"/>
    <property type="evidence" value="ECO:0007669"/>
    <property type="project" value="TreeGrafter"/>
</dbReference>
<dbReference type="Proteomes" id="UP000664521">
    <property type="component" value="Unassembled WGS sequence"/>
</dbReference>
<dbReference type="GO" id="GO:0005657">
    <property type="term" value="C:replication fork"/>
    <property type="evidence" value="ECO:0007669"/>
    <property type="project" value="TreeGrafter"/>
</dbReference>
<evidence type="ECO:0000256" key="1">
    <source>
        <dbReference type="ARBA" id="ARBA00004123"/>
    </source>
</evidence>
<dbReference type="Gene3D" id="3.40.50.300">
    <property type="entry name" value="P-loop containing nucleotide triphosphate hydrolases"/>
    <property type="match status" value="1"/>
</dbReference>
<dbReference type="PANTHER" id="PTHR46239:SF1">
    <property type="entry name" value="DNA REPAIR PROTEIN RAD51 HOMOLOG 3"/>
    <property type="match status" value="1"/>
</dbReference>